<reference evidence="1" key="2">
    <citation type="journal article" date="2021" name="PeerJ">
        <title>Extensive microbial diversity within the chicken gut microbiome revealed by metagenomics and culture.</title>
        <authorList>
            <person name="Gilroy R."/>
            <person name="Ravi A."/>
            <person name="Getino M."/>
            <person name="Pursley I."/>
            <person name="Horton D.L."/>
            <person name="Alikhan N.F."/>
            <person name="Baker D."/>
            <person name="Gharbi K."/>
            <person name="Hall N."/>
            <person name="Watson M."/>
            <person name="Adriaenssens E.M."/>
            <person name="Foster-Nyarko E."/>
            <person name="Jarju S."/>
            <person name="Secka A."/>
            <person name="Antonio M."/>
            <person name="Oren A."/>
            <person name="Chaudhuri R.R."/>
            <person name="La Ragione R."/>
            <person name="Hildebrand F."/>
            <person name="Pallen M.J."/>
        </authorList>
    </citation>
    <scope>NUCLEOTIDE SEQUENCE</scope>
    <source>
        <strain evidence="1">2478</strain>
    </source>
</reference>
<reference evidence="1" key="1">
    <citation type="submission" date="2020-10" db="EMBL/GenBank/DDBJ databases">
        <authorList>
            <person name="Gilroy R."/>
        </authorList>
    </citation>
    <scope>NUCLEOTIDE SEQUENCE</scope>
    <source>
        <strain evidence="1">2478</strain>
    </source>
</reference>
<name>A0A9D9ITQ0_9BACT</name>
<dbReference type="EMBL" id="JADILZ010000039">
    <property type="protein sequence ID" value="MBO8478045.1"/>
    <property type="molecule type" value="Genomic_DNA"/>
</dbReference>
<evidence type="ECO:0000313" key="2">
    <source>
        <dbReference type="Proteomes" id="UP000823771"/>
    </source>
</evidence>
<accession>A0A9D9ITQ0</accession>
<dbReference type="AlphaFoldDB" id="A0A9D9ITQ0"/>
<protein>
    <submittedName>
        <fullName evidence="1">Uncharacterized protein</fullName>
    </submittedName>
</protein>
<proteinExistence type="predicted"/>
<comment type="caution">
    <text evidence="1">The sequence shown here is derived from an EMBL/GenBank/DDBJ whole genome shotgun (WGS) entry which is preliminary data.</text>
</comment>
<organism evidence="1 2">
    <name type="scientific">Candidatus Cryptobacteroides excrementipullorum</name>
    <dbReference type="NCBI Taxonomy" id="2840761"/>
    <lineage>
        <taxon>Bacteria</taxon>
        <taxon>Pseudomonadati</taxon>
        <taxon>Bacteroidota</taxon>
        <taxon>Bacteroidia</taxon>
        <taxon>Bacteroidales</taxon>
        <taxon>Candidatus Cryptobacteroides</taxon>
    </lineage>
</organism>
<sequence>MKRFCEKLVKNGIRDFVFDPLTRCLIPDWTLTEATVFPEIKEWIVSRQRDTTGPEKEAALKEISDISENILVVDAIMKI</sequence>
<dbReference type="Proteomes" id="UP000823771">
    <property type="component" value="Unassembled WGS sequence"/>
</dbReference>
<evidence type="ECO:0000313" key="1">
    <source>
        <dbReference type="EMBL" id="MBO8478045.1"/>
    </source>
</evidence>
<gene>
    <name evidence="1" type="ORF">IAB80_04070</name>
</gene>